<keyword evidence="10 11" id="KW-0100">Branched-chain amino acid biosynthesis</keyword>
<keyword evidence="9 11" id="KW-0786">Thiamine pyrophosphate</keyword>
<comment type="cofactor">
    <cofactor evidence="11">
        <name>thiamine diphosphate</name>
        <dbReference type="ChEBI" id="CHEBI:58937"/>
    </cofactor>
    <text evidence="11">Binds 1 thiamine pyrophosphate per subunit.</text>
</comment>
<comment type="caution">
    <text evidence="15">The sequence shown here is derived from an EMBL/GenBank/DDBJ whole genome shotgun (WGS) entry which is preliminary data.</text>
</comment>
<evidence type="ECO:0000256" key="10">
    <source>
        <dbReference type="ARBA" id="ARBA00023304"/>
    </source>
</evidence>
<proteinExistence type="inferred from homology"/>
<comment type="catalytic activity">
    <reaction evidence="11">
        <text>2 pyruvate + H(+) = (2S)-2-acetolactate + CO2</text>
        <dbReference type="Rhea" id="RHEA:25249"/>
        <dbReference type="ChEBI" id="CHEBI:15361"/>
        <dbReference type="ChEBI" id="CHEBI:15378"/>
        <dbReference type="ChEBI" id="CHEBI:16526"/>
        <dbReference type="ChEBI" id="CHEBI:58476"/>
        <dbReference type="EC" id="2.2.1.6"/>
    </reaction>
</comment>
<evidence type="ECO:0000256" key="6">
    <source>
        <dbReference type="ARBA" id="ARBA00022679"/>
    </source>
</evidence>
<evidence type="ECO:0000256" key="4">
    <source>
        <dbReference type="ARBA" id="ARBA00013145"/>
    </source>
</evidence>
<evidence type="ECO:0000256" key="9">
    <source>
        <dbReference type="ARBA" id="ARBA00023052"/>
    </source>
</evidence>
<evidence type="ECO:0000313" key="15">
    <source>
        <dbReference type="EMBL" id="MBO9151107.1"/>
    </source>
</evidence>
<dbReference type="EMBL" id="JAGHKP010000001">
    <property type="protein sequence ID" value="MBO9151107.1"/>
    <property type="molecule type" value="Genomic_DNA"/>
</dbReference>
<dbReference type="Pfam" id="PF00205">
    <property type="entry name" value="TPP_enzyme_M"/>
    <property type="match status" value="1"/>
</dbReference>
<dbReference type="Gene3D" id="3.40.50.970">
    <property type="match status" value="2"/>
</dbReference>
<dbReference type="InterPro" id="IPR000399">
    <property type="entry name" value="TPP-bd_CS"/>
</dbReference>
<dbReference type="SUPFAM" id="SSF52518">
    <property type="entry name" value="Thiamin diphosphate-binding fold (THDP-binding)"/>
    <property type="match status" value="2"/>
</dbReference>
<dbReference type="CDD" id="cd07035">
    <property type="entry name" value="TPP_PYR_POX_like"/>
    <property type="match status" value="1"/>
</dbReference>
<evidence type="ECO:0000256" key="11">
    <source>
        <dbReference type="RuleBase" id="RU003591"/>
    </source>
</evidence>
<comment type="pathway">
    <text evidence="2 11">Amino-acid biosynthesis; L-valine biosynthesis; L-valine from pyruvate: step 1/4.</text>
</comment>
<accession>A0ABS3Y8U8</accession>
<dbReference type="PANTHER" id="PTHR18968:SF13">
    <property type="entry name" value="ACETOLACTATE SYNTHASE CATALYTIC SUBUNIT, MITOCHONDRIAL"/>
    <property type="match status" value="1"/>
</dbReference>
<dbReference type="Proteomes" id="UP000679126">
    <property type="component" value="Unassembled WGS sequence"/>
</dbReference>
<evidence type="ECO:0000259" key="12">
    <source>
        <dbReference type="Pfam" id="PF00205"/>
    </source>
</evidence>
<gene>
    <name evidence="15" type="primary">ilvB</name>
    <name evidence="15" type="ORF">J7I43_02740</name>
</gene>
<evidence type="ECO:0000259" key="14">
    <source>
        <dbReference type="Pfam" id="PF02776"/>
    </source>
</evidence>
<evidence type="ECO:0000256" key="1">
    <source>
        <dbReference type="ARBA" id="ARBA00004974"/>
    </source>
</evidence>
<evidence type="ECO:0000313" key="16">
    <source>
        <dbReference type="Proteomes" id="UP000679126"/>
    </source>
</evidence>
<dbReference type="CDD" id="cd02015">
    <property type="entry name" value="TPP_AHAS"/>
    <property type="match status" value="1"/>
</dbReference>
<keyword evidence="6 11" id="KW-0808">Transferase</keyword>
<dbReference type="InterPro" id="IPR012000">
    <property type="entry name" value="Thiamin_PyroP_enz_cen_dom"/>
</dbReference>
<protein>
    <recommendedName>
        <fullName evidence="4 11">Acetolactate synthase</fullName>
        <ecNumber evidence="4 11">2.2.1.6</ecNumber>
    </recommendedName>
</protein>
<dbReference type="InterPro" id="IPR029035">
    <property type="entry name" value="DHS-like_NAD/FAD-binding_dom"/>
</dbReference>
<comment type="similarity">
    <text evidence="3 11">Belongs to the TPP enzyme family.</text>
</comment>
<keyword evidence="16" id="KW-1185">Reference proteome</keyword>
<dbReference type="PANTHER" id="PTHR18968">
    <property type="entry name" value="THIAMINE PYROPHOSPHATE ENZYMES"/>
    <property type="match status" value="1"/>
</dbReference>
<feature type="domain" description="Thiamine pyrophosphate enzyme TPP-binding" evidence="13">
    <location>
        <begin position="404"/>
        <end position="551"/>
    </location>
</feature>
<name>A0ABS3Y8U8_9BACT</name>
<dbReference type="InterPro" id="IPR039368">
    <property type="entry name" value="AHAS_TPP"/>
</dbReference>
<comment type="cofactor">
    <cofactor evidence="11">
        <name>Mg(2+)</name>
        <dbReference type="ChEBI" id="CHEBI:18420"/>
    </cofactor>
    <text evidence="11">Binds 1 Mg(2+) ion per subunit.</text>
</comment>
<evidence type="ECO:0000256" key="2">
    <source>
        <dbReference type="ARBA" id="ARBA00005025"/>
    </source>
</evidence>
<evidence type="ECO:0000256" key="3">
    <source>
        <dbReference type="ARBA" id="ARBA00007812"/>
    </source>
</evidence>
<evidence type="ECO:0000256" key="7">
    <source>
        <dbReference type="ARBA" id="ARBA00022723"/>
    </source>
</evidence>
<dbReference type="Gene3D" id="3.40.50.1220">
    <property type="entry name" value="TPP-binding domain"/>
    <property type="match status" value="1"/>
</dbReference>
<dbReference type="InterPro" id="IPR029061">
    <property type="entry name" value="THDP-binding"/>
</dbReference>
<evidence type="ECO:0000256" key="8">
    <source>
        <dbReference type="ARBA" id="ARBA00022842"/>
    </source>
</evidence>
<evidence type="ECO:0000256" key="5">
    <source>
        <dbReference type="ARBA" id="ARBA00022605"/>
    </source>
</evidence>
<dbReference type="PROSITE" id="PS00187">
    <property type="entry name" value="TPP_ENZYMES"/>
    <property type="match status" value="1"/>
</dbReference>
<organism evidence="15 16">
    <name type="scientific">Chitinophaga chungangae</name>
    <dbReference type="NCBI Taxonomy" id="2821488"/>
    <lineage>
        <taxon>Bacteria</taxon>
        <taxon>Pseudomonadati</taxon>
        <taxon>Bacteroidota</taxon>
        <taxon>Chitinophagia</taxon>
        <taxon>Chitinophagales</taxon>
        <taxon>Chitinophagaceae</taxon>
        <taxon>Chitinophaga</taxon>
    </lineage>
</organism>
<dbReference type="InterPro" id="IPR012846">
    <property type="entry name" value="Acetolactate_synth_lsu"/>
</dbReference>
<feature type="domain" description="Thiamine pyrophosphate enzyme N-terminal TPP-binding" evidence="14">
    <location>
        <begin position="18"/>
        <end position="133"/>
    </location>
</feature>
<dbReference type="Pfam" id="PF02776">
    <property type="entry name" value="TPP_enzyme_N"/>
    <property type="match status" value="1"/>
</dbReference>
<dbReference type="InterPro" id="IPR012001">
    <property type="entry name" value="Thiamin_PyroP_enz_TPP-bd_dom"/>
</dbReference>
<keyword evidence="5 11" id="KW-0028">Amino-acid biosynthesis</keyword>
<sequence length="575" mass="62476">MKTDQSDKRAAAAPEIITGAEAVIRSLIAEGVDTIFGYPGGAIMPIYDALYDFQDQVHHILVRHEQGATHAAQGYARANGRVGVVFATSGPGATNLVTGLADAQMDSTPMVCITGQVAAALLGTDAFQETDVIGITTPITKWNIQVTRPEDIPGAIAKAFYIARSGRPGAVLVDITKNAQFGKLDFQYKACESIRSYHPHPVLNMDQVKAAAELINNAKRPYILCGHGVLISGAEKELIAVAEKADIAIASTLLGLSAVPVNHPCYVGYTGMHGNYGPNINTNECDVLIAVGMRFDDRITGDVNEFARQAKVVHIEIDKAEINKIIPADVAVHADAKEALAALLPLLKEAKHPEWLQLFREADKKEDEKVRHRELHPTEGQIKMAEVIRIISEQTKGKAILVTDVGQHQMIASRYYRFEDPNTNITSGGMGTMGFALPAAMGAKVGAPDREVVAIIGDGCFQMTLQELGTIYQSEIGVKIVILNNNFLGMVRQWQQLFFDKRYSSTVMINPDFVQIAKGFYVPGRKVTERADLEGAVKEMLDTKGAYLLEVVVEQEDNVFPMVPAGAPISSIRLE</sequence>
<feature type="domain" description="Thiamine pyrophosphate enzyme central" evidence="12">
    <location>
        <begin position="208"/>
        <end position="343"/>
    </location>
</feature>
<keyword evidence="8 11" id="KW-0460">Magnesium</keyword>
<reference evidence="16" key="1">
    <citation type="submission" date="2021-03" db="EMBL/GenBank/DDBJ databases">
        <title>Assistant Professor.</title>
        <authorList>
            <person name="Huq M.A."/>
        </authorList>
    </citation>
    <scope>NUCLEOTIDE SEQUENCE [LARGE SCALE GENOMIC DNA]</scope>
    <source>
        <strain evidence="16">MAH-28</strain>
    </source>
</reference>
<dbReference type="GO" id="GO:0003984">
    <property type="term" value="F:acetolactate synthase activity"/>
    <property type="evidence" value="ECO:0007669"/>
    <property type="project" value="UniProtKB-EC"/>
</dbReference>
<dbReference type="NCBIfam" id="TIGR00118">
    <property type="entry name" value="acolac_lg"/>
    <property type="match status" value="1"/>
</dbReference>
<dbReference type="InterPro" id="IPR011766">
    <property type="entry name" value="TPP_enzyme_TPP-bd"/>
</dbReference>
<dbReference type="EC" id="2.2.1.6" evidence="4 11"/>
<dbReference type="InterPro" id="IPR045229">
    <property type="entry name" value="TPP_enz"/>
</dbReference>
<keyword evidence="7 11" id="KW-0479">Metal-binding</keyword>
<dbReference type="Pfam" id="PF02775">
    <property type="entry name" value="TPP_enzyme_C"/>
    <property type="match status" value="1"/>
</dbReference>
<dbReference type="SUPFAM" id="SSF52467">
    <property type="entry name" value="DHS-like NAD/FAD-binding domain"/>
    <property type="match status" value="1"/>
</dbReference>
<evidence type="ECO:0000259" key="13">
    <source>
        <dbReference type="Pfam" id="PF02775"/>
    </source>
</evidence>
<comment type="pathway">
    <text evidence="1 11">Amino-acid biosynthesis; L-isoleucine biosynthesis; L-isoleucine from 2-oxobutanoate: step 1/4.</text>
</comment>